<dbReference type="Proteomes" id="UP000466864">
    <property type="component" value="Unassembled WGS sequence"/>
</dbReference>
<name>A0A7X2P9Z3_9FIRM</name>
<dbReference type="Gene3D" id="1.10.150.20">
    <property type="entry name" value="5' to 3' exonuclease, C-terminal subdomain"/>
    <property type="match status" value="1"/>
</dbReference>
<dbReference type="PANTHER" id="PTHR11076">
    <property type="entry name" value="DNA REPAIR POLYMERASE UMUC / TRANSFERASE FAMILY MEMBER"/>
    <property type="match status" value="1"/>
</dbReference>
<keyword evidence="4" id="KW-0227">DNA damage</keyword>
<evidence type="ECO:0000259" key="6">
    <source>
        <dbReference type="PROSITE" id="PS50173"/>
    </source>
</evidence>
<evidence type="ECO:0000256" key="1">
    <source>
        <dbReference type="ARBA" id="ARBA00010945"/>
    </source>
</evidence>
<dbReference type="InterPro" id="IPR043128">
    <property type="entry name" value="Rev_trsase/Diguanyl_cyclase"/>
</dbReference>
<dbReference type="GO" id="GO:0032259">
    <property type="term" value="P:methylation"/>
    <property type="evidence" value="ECO:0007669"/>
    <property type="project" value="UniProtKB-KW"/>
</dbReference>
<dbReference type="GO" id="GO:0008168">
    <property type="term" value="F:methyltransferase activity"/>
    <property type="evidence" value="ECO:0007669"/>
    <property type="project" value="UniProtKB-KW"/>
</dbReference>
<dbReference type="Gene3D" id="3.30.70.270">
    <property type="match status" value="1"/>
</dbReference>
<evidence type="ECO:0000256" key="5">
    <source>
        <dbReference type="ARBA" id="ARBA00022932"/>
    </source>
</evidence>
<dbReference type="GO" id="GO:0003887">
    <property type="term" value="F:DNA-directed DNA polymerase activity"/>
    <property type="evidence" value="ECO:0007669"/>
    <property type="project" value="UniProtKB-KW"/>
</dbReference>
<dbReference type="Gene3D" id="3.40.1170.60">
    <property type="match status" value="1"/>
</dbReference>
<organism evidence="7 8">
    <name type="scientific">Bilifractor porci</name>
    <dbReference type="NCBI Taxonomy" id="2606636"/>
    <lineage>
        <taxon>Bacteria</taxon>
        <taxon>Bacillati</taxon>
        <taxon>Bacillota</taxon>
        <taxon>Clostridia</taxon>
        <taxon>Lachnospirales</taxon>
        <taxon>Lachnospiraceae</taxon>
        <taxon>Bilifractor</taxon>
    </lineage>
</organism>
<reference evidence="7 8" key="1">
    <citation type="submission" date="2019-08" db="EMBL/GenBank/DDBJ databases">
        <title>In-depth cultivation of the pig gut microbiome towards novel bacterial diversity and tailored functional studies.</title>
        <authorList>
            <person name="Wylensek D."/>
            <person name="Hitch T.C.A."/>
            <person name="Clavel T."/>
        </authorList>
    </citation>
    <scope>NUCLEOTIDE SEQUENCE [LARGE SCALE GENOMIC DNA]</scope>
    <source>
        <strain evidence="7 8">Oil+RF-744-WCA-WT-13</strain>
    </source>
</reference>
<evidence type="ECO:0000256" key="3">
    <source>
        <dbReference type="ARBA" id="ARBA00022695"/>
    </source>
</evidence>
<evidence type="ECO:0000256" key="4">
    <source>
        <dbReference type="ARBA" id="ARBA00022763"/>
    </source>
</evidence>
<dbReference type="InterPro" id="IPR050116">
    <property type="entry name" value="DNA_polymerase-Y"/>
</dbReference>
<dbReference type="PANTHER" id="PTHR11076:SF35">
    <property type="entry name" value="DNA REPAIR PROTEIN HOMOLOG YOBH"/>
    <property type="match status" value="1"/>
</dbReference>
<dbReference type="SUPFAM" id="SSF56672">
    <property type="entry name" value="DNA/RNA polymerases"/>
    <property type="match status" value="1"/>
</dbReference>
<evidence type="ECO:0000313" key="8">
    <source>
        <dbReference type="Proteomes" id="UP000466864"/>
    </source>
</evidence>
<keyword evidence="8" id="KW-1185">Reference proteome</keyword>
<dbReference type="Pfam" id="PF00817">
    <property type="entry name" value="IMS"/>
    <property type="match status" value="1"/>
</dbReference>
<accession>A0A7X2P9Z3</accession>
<dbReference type="GO" id="GO:0009432">
    <property type="term" value="P:SOS response"/>
    <property type="evidence" value="ECO:0007669"/>
    <property type="project" value="TreeGrafter"/>
</dbReference>
<dbReference type="GO" id="GO:0042276">
    <property type="term" value="P:error-prone translesion synthesis"/>
    <property type="evidence" value="ECO:0007669"/>
    <property type="project" value="TreeGrafter"/>
</dbReference>
<protein>
    <submittedName>
        <fullName evidence="7">DNA methylase</fullName>
    </submittedName>
</protein>
<sequence length="456" mass="51813">MKSFYASVECRARGYDPLKALLLVADESRSDQTICLAVSPALKAKGVPARPRLFEAKRAIARYERRHHTRLDYEIAVPRMALYEKVSARIYAVILRYAAPEDIHIYSIDECFIDATPYLCFYEKQAGVSGVHPAHAMAITIIRDIQKTTGITATVGIGTNLYLAKVAMDIVAKRSPADRDGARIAELNEDSYQYLLWDHQPLTDFWMIGPGKARTLAKNYLYTMGEIAERAEWDEEFFYRAFGIDGEILIDHAFGIEPVTMKDIKSYHPDFSSLSQGQVLPRPYPFSEARNVLLEMIEMLCMNMFSGGITARTYTWWVSYDYKSLEICPEYDGPTVPDFYGRIHPKHSGGTVRMREKTNSFHTVSAGILASFDRNTDRRLLFRRLGVCADKTDRDDGICQMDLFTDYGSLEKERRLQGAVAGVRRKYGMNAVFKGNNLRKGANQLERNRQIGGHRA</sequence>
<comment type="caution">
    <text evidence="7">The sequence shown here is derived from an EMBL/GenBank/DDBJ whole genome shotgun (WGS) entry which is preliminary data.</text>
</comment>
<feature type="domain" description="UmuC" evidence="6">
    <location>
        <begin position="1"/>
        <end position="209"/>
    </location>
</feature>
<evidence type="ECO:0000256" key="2">
    <source>
        <dbReference type="ARBA" id="ARBA00022457"/>
    </source>
</evidence>
<dbReference type="PROSITE" id="PS50173">
    <property type="entry name" value="UMUC"/>
    <property type="match status" value="1"/>
</dbReference>
<dbReference type="InterPro" id="IPR043502">
    <property type="entry name" value="DNA/RNA_pol_sf"/>
</dbReference>
<dbReference type="GO" id="GO:0005829">
    <property type="term" value="C:cytosol"/>
    <property type="evidence" value="ECO:0007669"/>
    <property type="project" value="TreeGrafter"/>
</dbReference>
<keyword evidence="2" id="KW-0515">Mutator protein</keyword>
<keyword evidence="5" id="KW-0239">DNA-directed DNA polymerase</keyword>
<dbReference type="GO" id="GO:0003684">
    <property type="term" value="F:damaged DNA binding"/>
    <property type="evidence" value="ECO:0007669"/>
    <property type="project" value="InterPro"/>
</dbReference>
<dbReference type="EMBL" id="VUMV01000010">
    <property type="protein sequence ID" value="MST82937.1"/>
    <property type="molecule type" value="Genomic_DNA"/>
</dbReference>
<dbReference type="AlphaFoldDB" id="A0A7X2P9Z3"/>
<comment type="similarity">
    <text evidence="1">Belongs to the DNA polymerase type-Y family.</text>
</comment>
<gene>
    <name evidence="7" type="ORF">FYJ60_11555</name>
</gene>
<dbReference type="InterPro" id="IPR001126">
    <property type="entry name" value="UmuC"/>
</dbReference>
<evidence type="ECO:0000313" key="7">
    <source>
        <dbReference type="EMBL" id="MST82937.1"/>
    </source>
</evidence>
<dbReference type="GO" id="GO:0006281">
    <property type="term" value="P:DNA repair"/>
    <property type="evidence" value="ECO:0007669"/>
    <property type="project" value="InterPro"/>
</dbReference>
<keyword evidence="3" id="KW-0548">Nucleotidyltransferase</keyword>
<proteinExistence type="inferred from homology"/>
<keyword evidence="7" id="KW-0489">Methyltransferase</keyword>
<dbReference type="RefSeq" id="WP_154458837.1">
    <property type="nucleotide sequence ID" value="NZ_VUMV01000010.1"/>
</dbReference>
<keyword evidence="5" id="KW-0808">Transferase</keyword>